<accession>A0A6J2K2B3</accession>
<protein>
    <submittedName>
        <fullName evidence="7">Antichymotrypsin-2-like</fullName>
    </submittedName>
</protein>
<dbReference type="CTD" id="100272186"/>
<dbReference type="GO" id="GO:0005615">
    <property type="term" value="C:extracellular space"/>
    <property type="evidence" value="ECO:0007669"/>
    <property type="project" value="InterPro"/>
</dbReference>
<dbReference type="CDD" id="cd19579">
    <property type="entry name" value="serpin1K-like"/>
    <property type="match status" value="1"/>
</dbReference>
<evidence type="ECO:0000256" key="2">
    <source>
        <dbReference type="ARBA" id="ARBA00022690"/>
    </source>
</evidence>
<dbReference type="GeneID" id="114247143"/>
<keyword evidence="6" id="KW-1185">Reference proteome</keyword>
<evidence type="ECO:0000259" key="5">
    <source>
        <dbReference type="SMART" id="SM00093"/>
    </source>
</evidence>
<dbReference type="SUPFAM" id="SSF56574">
    <property type="entry name" value="Serpins"/>
    <property type="match status" value="1"/>
</dbReference>
<dbReference type="PROSITE" id="PS00284">
    <property type="entry name" value="SERPIN"/>
    <property type="match status" value="1"/>
</dbReference>
<proteinExistence type="inferred from homology"/>
<dbReference type="OrthoDB" id="671595at2759"/>
<evidence type="ECO:0000256" key="1">
    <source>
        <dbReference type="ARBA" id="ARBA00009500"/>
    </source>
</evidence>
<dbReference type="Gene3D" id="3.30.497.10">
    <property type="entry name" value="Antithrombin, subunit I, domain 2"/>
    <property type="match status" value="1"/>
</dbReference>
<reference evidence="7" key="1">
    <citation type="submission" date="2025-08" db="UniProtKB">
        <authorList>
            <consortium name="RefSeq"/>
        </authorList>
    </citation>
    <scope>IDENTIFICATION</scope>
    <source>
        <tissue evidence="7">Silk gland</tissue>
    </source>
</reference>
<dbReference type="InterPro" id="IPR042185">
    <property type="entry name" value="Serpin_sf_2"/>
</dbReference>
<dbReference type="RefSeq" id="XP_028035808.1">
    <property type="nucleotide sequence ID" value="XM_028180007.1"/>
</dbReference>
<dbReference type="GO" id="GO:0004867">
    <property type="term" value="F:serine-type endopeptidase inhibitor activity"/>
    <property type="evidence" value="ECO:0007669"/>
    <property type="project" value="UniProtKB-KW"/>
</dbReference>
<dbReference type="InterPro" id="IPR042178">
    <property type="entry name" value="Serpin_sf_1"/>
</dbReference>
<evidence type="ECO:0000313" key="6">
    <source>
        <dbReference type="Proteomes" id="UP000504629"/>
    </source>
</evidence>
<evidence type="ECO:0000256" key="4">
    <source>
        <dbReference type="RuleBase" id="RU000411"/>
    </source>
</evidence>
<dbReference type="PANTHER" id="PTHR11461">
    <property type="entry name" value="SERINE PROTEASE INHIBITOR, SERPIN"/>
    <property type="match status" value="1"/>
</dbReference>
<dbReference type="InterPro" id="IPR036186">
    <property type="entry name" value="Serpin_sf"/>
</dbReference>
<dbReference type="Gene3D" id="2.30.39.10">
    <property type="entry name" value="Alpha-1-antitrypsin, domain 1"/>
    <property type="match status" value="1"/>
</dbReference>
<dbReference type="KEGG" id="bman:114247143"/>
<organism evidence="6 7">
    <name type="scientific">Bombyx mandarina</name>
    <name type="common">Wild silk moth</name>
    <name type="synonym">Wild silkworm</name>
    <dbReference type="NCBI Taxonomy" id="7092"/>
    <lineage>
        <taxon>Eukaryota</taxon>
        <taxon>Metazoa</taxon>
        <taxon>Ecdysozoa</taxon>
        <taxon>Arthropoda</taxon>
        <taxon>Hexapoda</taxon>
        <taxon>Insecta</taxon>
        <taxon>Pterygota</taxon>
        <taxon>Neoptera</taxon>
        <taxon>Endopterygota</taxon>
        <taxon>Lepidoptera</taxon>
        <taxon>Glossata</taxon>
        <taxon>Ditrysia</taxon>
        <taxon>Bombycoidea</taxon>
        <taxon>Bombycidae</taxon>
        <taxon>Bombycinae</taxon>
        <taxon>Bombyx</taxon>
    </lineage>
</organism>
<evidence type="ECO:0000256" key="3">
    <source>
        <dbReference type="ARBA" id="ARBA00022900"/>
    </source>
</evidence>
<sequence length="374" mass="41857">MDTKSFSSTIAKFSVKFCNELNGDKDVVSSPLSAEYLLALIALGSTDTAHEELLTSLDFPDVDTIRTLFTAASAKLKTIKGINLSLANKIYVKSCDCELNSQLKKDAVDVFDAELEKVDFGDSAAAAKLINGWVESKTNERIKNLVSNSSLNSDTQIVLINALYFKGSWKNQFNPKSTVEHPFYINNETSVKIPMMYQEEKFKYDNNTELNAQILEMAYEGNEASMVIVLPNEIDGLDQVLRKLADGFDLIAVWEKLISTKLQVIIPKFKTETEIDLTHVFSKLGINAIFRRENSGVSKILDNNESLYISKAIQKAFIEVNEEGAEAAAATHMVLRKRRAHYPAPIVRADRPFLYFLIGPDHTMLFVGLYKGRT</sequence>
<comment type="similarity">
    <text evidence="1 4">Belongs to the serpin family.</text>
</comment>
<dbReference type="PANTHER" id="PTHR11461:SF211">
    <property type="entry name" value="GH10112P-RELATED"/>
    <property type="match status" value="1"/>
</dbReference>
<dbReference type="InterPro" id="IPR023796">
    <property type="entry name" value="Serpin_dom"/>
</dbReference>
<feature type="domain" description="Serpin" evidence="5">
    <location>
        <begin position="11"/>
        <end position="372"/>
    </location>
</feature>
<keyword evidence="2" id="KW-0646">Protease inhibitor</keyword>
<evidence type="ECO:0000313" key="7">
    <source>
        <dbReference type="RefSeq" id="XP_028035808.1"/>
    </source>
</evidence>
<dbReference type="AlphaFoldDB" id="A0A6J2K2B3"/>
<dbReference type="InterPro" id="IPR023795">
    <property type="entry name" value="Serpin_CS"/>
</dbReference>
<keyword evidence="3" id="KW-0722">Serine protease inhibitor</keyword>
<gene>
    <name evidence="7" type="primary">LOC114247143</name>
</gene>
<dbReference type="Proteomes" id="UP000504629">
    <property type="component" value="Unplaced"/>
</dbReference>
<dbReference type="InterPro" id="IPR000215">
    <property type="entry name" value="Serpin_fam"/>
</dbReference>
<dbReference type="Pfam" id="PF00079">
    <property type="entry name" value="Serpin"/>
    <property type="match status" value="1"/>
</dbReference>
<name>A0A6J2K2B3_BOMMA</name>
<dbReference type="SMART" id="SM00093">
    <property type="entry name" value="SERPIN"/>
    <property type="match status" value="1"/>
</dbReference>